<dbReference type="InterPro" id="IPR025665">
    <property type="entry name" value="Beta-barrel_OMP_2"/>
</dbReference>
<evidence type="ECO:0000313" key="2">
    <source>
        <dbReference type="EMBL" id="PWK25184.1"/>
    </source>
</evidence>
<dbReference type="AlphaFoldDB" id="A0A316E452"/>
<gene>
    <name evidence="2" type="ORF">LV89_02810</name>
</gene>
<comment type="caution">
    <text evidence="2">The sequence shown here is derived from an EMBL/GenBank/DDBJ whole genome shotgun (WGS) entry which is preliminary data.</text>
</comment>
<protein>
    <submittedName>
        <fullName evidence="2">Outer membrane protein with beta-barrel domain</fullName>
    </submittedName>
</protein>
<feature type="domain" description="Outer membrane protein beta-barrel" evidence="1">
    <location>
        <begin position="26"/>
        <end position="163"/>
    </location>
</feature>
<dbReference type="Proteomes" id="UP000245489">
    <property type="component" value="Unassembled WGS sequence"/>
</dbReference>
<dbReference type="OrthoDB" id="947434at2"/>
<dbReference type="RefSeq" id="WP_109743528.1">
    <property type="nucleotide sequence ID" value="NZ_QGGO01000014.1"/>
</dbReference>
<evidence type="ECO:0000313" key="3">
    <source>
        <dbReference type="Proteomes" id="UP000245489"/>
    </source>
</evidence>
<dbReference type="EMBL" id="QGGO01000014">
    <property type="protein sequence ID" value="PWK25184.1"/>
    <property type="molecule type" value="Genomic_DNA"/>
</dbReference>
<proteinExistence type="predicted"/>
<keyword evidence="3" id="KW-1185">Reference proteome</keyword>
<sequence length="192" mass="21113">MKKSFTAQIFKVFIVGLLITLTHTTFSQSNIRFGIRGGAHAGTQWGRNIIYNPQGTLVGFEGGVFANIALSEDISLCPEIAFSQKGFKIDTSQITSNYIEVPLLLKINMGDEGLYTVIGPYASYLPTVNDKVYNEEALGWGGILGFGVKLGENAFIEGRYNFSANIWRLSNDVTNPYGFRNTTIGLSLGYLF</sequence>
<organism evidence="2 3">
    <name type="scientific">Arcicella aurantiaca</name>
    <dbReference type="NCBI Taxonomy" id="591202"/>
    <lineage>
        <taxon>Bacteria</taxon>
        <taxon>Pseudomonadati</taxon>
        <taxon>Bacteroidota</taxon>
        <taxon>Cytophagia</taxon>
        <taxon>Cytophagales</taxon>
        <taxon>Flectobacillaceae</taxon>
        <taxon>Arcicella</taxon>
    </lineage>
</organism>
<accession>A0A316E452</accession>
<name>A0A316E452_9BACT</name>
<reference evidence="2 3" key="1">
    <citation type="submission" date="2018-05" db="EMBL/GenBank/DDBJ databases">
        <title>Genomic Encyclopedia of Archaeal and Bacterial Type Strains, Phase II (KMG-II): from individual species to whole genera.</title>
        <authorList>
            <person name="Goeker M."/>
        </authorList>
    </citation>
    <scope>NUCLEOTIDE SEQUENCE [LARGE SCALE GENOMIC DNA]</scope>
    <source>
        <strain evidence="2 3">DSM 22214</strain>
    </source>
</reference>
<evidence type="ECO:0000259" key="1">
    <source>
        <dbReference type="Pfam" id="PF13568"/>
    </source>
</evidence>
<dbReference type="Pfam" id="PF13568">
    <property type="entry name" value="OMP_b-brl_2"/>
    <property type="match status" value="1"/>
</dbReference>